<dbReference type="InterPro" id="IPR032710">
    <property type="entry name" value="NTF2-like_dom_sf"/>
</dbReference>
<dbReference type="Proteomes" id="UP001228905">
    <property type="component" value="Unassembled WGS sequence"/>
</dbReference>
<accession>A0ABU0INU4</accession>
<comment type="caution">
    <text evidence="1">The sequence shown here is derived from an EMBL/GenBank/DDBJ whole genome shotgun (WGS) entry which is preliminary data.</text>
</comment>
<dbReference type="RefSeq" id="WP_307345358.1">
    <property type="nucleotide sequence ID" value="NZ_JAUSVS010000001.1"/>
</dbReference>
<sequence>MPHEDAIAAAHAVLDRFMAAFNAQDIAAWEDTFNFPSVRLASNALTIIEPGYHQPAMFSRGALSEWDHSAWERREVIHAGPDKVHFDTRFTRYRKDGSVIAGFDSIYVVTCESGHWGVKARSSYAP</sequence>
<gene>
    <name evidence="1" type="ORF">QO010_000437</name>
</gene>
<evidence type="ECO:0008006" key="3">
    <source>
        <dbReference type="Google" id="ProtNLM"/>
    </source>
</evidence>
<reference evidence="1 2" key="1">
    <citation type="submission" date="2023-07" db="EMBL/GenBank/DDBJ databases">
        <title>Genomic Encyclopedia of Type Strains, Phase IV (KMG-IV): sequencing the most valuable type-strain genomes for metagenomic binning, comparative biology and taxonomic classification.</title>
        <authorList>
            <person name="Goeker M."/>
        </authorList>
    </citation>
    <scope>NUCLEOTIDE SEQUENCE [LARGE SCALE GENOMIC DNA]</scope>
    <source>
        <strain evidence="1 2">DSM 18695</strain>
    </source>
</reference>
<protein>
    <recommendedName>
        <fullName evidence="3">DUF4440 domain-containing protein</fullName>
    </recommendedName>
</protein>
<dbReference type="EMBL" id="JAUSVS010000001">
    <property type="protein sequence ID" value="MDQ0462689.1"/>
    <property type="molecule type" value="Genomic_DNA"/>
</dbReference>
<evidence type="ECO:0000313" key="2">
    <source>
        <dbReference type="Proteomes" id="UP001228905"/>
    </source>
</evidence>
<dbReference type="SUPFAM" id="SSF54427">
    <property type="entry name" value="NTF2-like"/>
    <property type="match status" value="1"/>
</dbReference>
<evidence type="ECO:0000313" key="1">
    <source>
        <dbReference type="EMBL" id="MDQ0462689.1"/>
    </source>
</evidence>
<name>A0ABU0INU4_9CAUL</name>
<proteinExistence type="predicted"/>
<organism evidence="1 2">
    <name type="scientific">Caulobacter ginsengisoli</name>
    <dbReference type="NCBI Taxonomy" id="400775"/>
    <lineage>
        <taxon>Bacteria</taxon>
        <taxon>Pseudomonadati</taxon>
        <taxon>Pseudomonadota</taxon>
        <taxon>Alphaproteobacteria</taxon>
        <taxon>Caulobacterales</taxon>
        <taxon>Caulobacteraceae</taxon>
        <taxon>Caulobacter</taxon>
    </lineage>
</organism>
<keyword evidence="2" id="KW-1185">Reference proteome</keyword>